<proteinExistence type="predicted"/>
<gene>
    <name evidence="3" type="ORF">FHE65_05730</name>
    <name evidence="2" type="ORF">FHE65_06330</name>
</gene>
<evidence type="ECO:0000313" key="4">
    <source>
        <dbReference type="Proteomes" id="UP000306740"/>
    </source>
</evidence>
<dbReference type="EMBL" id="VDFR01000031">
    <property type="protein sequence ID" value="TNC48901.1"/>
    <property type="molecule type" value="Genomic_DNA"/>
</dbReference>
<evidence type="ECO:0000259" key="1">
    <source>
        <dbReference type="Pfam" id="PF00535"/>
    </source>
</evidence>
<name>A0A5C4MV30_9ACTN</name>
<dbReference type="AlphaFoldDB" id="A0A5C4MV30"/>
<dbReference type="PANTHER" id="PTHR43179">
    <property type="entry name" value="RHAMNOSYLTRANSFERASE WBBL"/>
    <property type="match status" value="1"/>
</dbReference>
<feature type="domain" description="Glycosyltransferase 2-like" evidence="1">
    <location>
        <begin position="563"/>
        <end position="674"/>
    </location>
</feature>
<evidence type="ECO:0000313" key="3">
    <source>
        <dbReference type="EMBL" id="TNC49222.1"/>
    </source>
</evidence>
<comment type="caution">
    <text evidence="3">The sequence shown here is derived from an EMBL/GenBank/DDBJ whole genome shotgun (WGS) entry which is preliminary data.</text>
</comment>
<keyword evidence="3" id="KW-0808">Transferase</keyword>
<protein>
    <submittedName>
        <fullName evidence="3">Glycosyltransferase</fullName>
    </submittedName>
</protein>
<dbReference type="RefSeq" id="WP_139105485.1">
    <property type="nucleotide sequence ID" value="NZ_VDFR01000027.1"/>
</dbReference>
<dbReference type="OrthoDB" id="5165900at2"/>
<dbReference type="SUPFAM" id="SSF53448">
    <property type="entry name" value="Nucleotide-diphospho-sugar transferases"/>
    <property type="match status" value="1"/>
</dbReference>
<dbReference type="GO" id="GO:0016740">
    <property type="term" value="F:transferase activity"/>
    <property type="evidence" value="ECO:0007669"/>
    <property type="project" value="UniProtKB-KW"/>
</dbReference>
<dbReference type="InterPro" id="IPR029044">
    <property type="entry name" value="Nucleotide-diphossugar_trans"/>
</dbReference>
<dbReference type="EMBL" id="VDFR01000027">
    <property type="protein sequence ID" value="TNC49222.1"/>
    <property type="molecule type" value="Genomic_DNA"/>
</dbReference>
<dbReference type="Gene3D" id="3.90.550.10">
    <property type="entry name" value="Spore Coat Polysaccharide Biosynthesis Protein SpsA, Chain A"/>
    <property type="match status" value="1"/>
</dbReference>
<dbReference type="Pfam" id="PF00535">
    <property type="entry name" value="Glycos_transf_2"/>
    <property type="match status" value="1"/>
</dbReference>
<dbReference type="PANTHER" id="PTHR43179:SF7">
    <property type="entry name" value="RHAMNOSYLTRANSFERASE WBBL"/>
    <property type="match status" value="1"/>
</dbReference>
<organism evidence="3 4">
    <name type="scientific">Mumia zhuanghuii</name>
    <dbReference type="NCBI Taxonomy" id="2585211"/>
    <lineage>
        <taxon>Bacteria</taxon>
        <taxon>Bacillati</taxon>
        <taxon>Actinomycetota</taxon>
        <taxon>Actinomycetes</taxon>
        <taxon>Propionibacteriales</taxon>
        <taxon>Nocardioidaceae</taxon>
        <taxon>Mumia</taxon>
    </lineage>
</organism>
<accession>A0A5C4MV30</accession>
<dbReference type="Proteomes" id="UP000306740">
    <property type="component" value="Unassembled WGS sequence"/>
</dbReference>
<dbReference type="InterPro" id="IPR001173">
    <property type="entry name" value="Glyco_trans_2-like"/>
</dbReference>
<reference evidence="3 4" key="1">
    <citation type="submission" date="2019-05" db="EMBL/GenBank/DDBJ databases">
        <title>Mumia sp. nov., isolated from the intestinal contents of plateau pika (Ochotona curzoniae) in the Qinghai-Tibet plateau of China.</title>
        <authorList>
            <person name="Tian Z."/>
        </authorList>
    </citation>
    <scope>NUCLEOTIDE SEQUENCE [LARGE SCALE GENOMIC DNA]</scope>
    <source>
        <strain evidence="4">527</strain>
        <strain evidence="3">Z527</strain>
    </source>
</reference>
<sequence>MPAPPMKRLRRTLGRARDRAARRPMRPDERRLLASGLFDPWYYGLQVGAALRPGEAAAEFLSSGARAGMLANPFTDFDATGRAPDEIVADLLDGSARAYPVRSLLDDLALVAQTSAAASHRGGPVGFYLEHAHAGAPVPPIGKRSWESFRALRQRQSRALGEVLDSGLFDRAYYESQVGRGFASLPAAAWHYLEVGEVTGLSPHPLFEPAWYRRSCELRGTIAFGHFLRTGQDQGEAGPHFDAAAYLRRHPAASEHPGGPLGHFVATADDTTPTIPRPGGEVPAARWGDVRRAVLDVAQRHGTQARQTAAPSTTWGRWALDQAVPDTAASSDEVAILVDGALWDADCVEALATVMAQDHERWVLHVGVPVGRPVPAAVVHAAATDPRVRPRHVPGTTWADRANALAAGLDQAWASLWNPREHWSPQHLSALLAAADGERGAHAAVVDTGEAPAWHTALALRADRPWQESRGLCGVLLPVSVLQGDAPPFRPEAGDAYAWDLLLRHDVGGPFVPFVAVRGRDLGSPELPPGQRAAGEHVLRAEQVVDWEAAEAGVASRVAGRASALVPTYRDWSYTVVAVARALAGTDSDLEVVVVDNGSAREVAGIVGAVFASDPRVHVHRLPRNTHFATASNVAFAHSTGEFAVFLNNDTEARDGWLAPLLEPLADPAVVGTQPLMLYPDDSIQTAGTVFYGRQLIPGHLLASHPPDDCPPGTSLALRAVTAACAAFRAESVARVRGFDPVFVNGMEDVDLCLRLADPSVPAFRLVAASRVAHHESKSPGRFARSESNRLRFLARWGEQLPGPEADMWRRVGFELVGLPVQKPLPRSERRTAVTPTLARVPAGDESPPAAAPSLRWALKIAAPGGPEGDALPETVLAEEIADRLRELGQVVVVDRHGAHQRPQSDYLDDVTVWLRGTDRAVPLPGATNVLWLRDTTATEASEQSTAGFDLVYSPAEERPLLDRGSALWESDAVLTENARRTGTEPALGHARRLLADVLDVRGIPHGLR</sequence>
<evidence type="ECO:0000313" key="2">
    <source>
        <dbReference type="EMBL" id="TNC48901.1"/>
    </source>
</evidence>